<protein>
    <submittedName>
        <fullName evidence="1">Uncharacterized protein</fullName>
    </submittedName>
</protein>
<gene>
    <name evidence="1" type="ORF">U9M48_016173</name>
</gene>
<sequence>MKRAPLDFAFSPEAVSVCIPCHRRMAGKVKETKPKGKNSQHLAIMIYCGKS</sequence>
<name>A0AAQ3T4X7_PASNO</name>
<evidence type="ECO:0000313" key="2">
    <source>
        <dbReference type="Proteomes" id="UP001341281"/>
    </source>
</evidence>
<organism evidence="1 2">
    <name type="scientific">Paspalum notatum var. saurae</name>
    <dbReference type="NCBI Taxonomy" id="547442"/>
    <lineage>
        <taxon>Eukaryota</taxon>
        <taxon>Viridiplantae</taxon>
        <taxon>Streptophyta</taxon>
        <taxon>Embryophyta</taxon>
        <taxon>Tracheophyta</taxon>
        <taxon>Spermatophyta</taxon>
        <taxon>Magnoliopsida</taxon>
        <taxon>Liliopsida</taxon>
        <taxon>Poales</taxon>
        <taxon>Poaceae</taxon>
        <taxon>PACMAD clade</taxon>
        <taxon>Panicoideae</taxon>
        <taxon>Andropogonodae</taxon>
        <taxon>Paspaleae</taxon>
        <taxon>Paspalinae</taxon>
        <taxon>Paspalum</taxon>
    </lineage>
</organism>
<dbReference type="EMBL" id="CP144747">
    <property type="protein sequence ID" value="WVZ67034.1"/>
    <property type="molecule type" value="Genomic_DNA"/>
</dbReference>
<accession>A0AAQ3T4X7</accession>
<reference evidence="1 2" key="1">
    <citation type="submission" date="2024-02" db="EMBL/GenBank/DDBJ databases">
        <title>High-quality chromosome-scale genome assembly of Pensacola bahiagrass (Paspalum notatum Flugge var. saurae).</title>
        <authorList>
            <person name="Vega J.M."/>
            <person name="Podio M."/>
            <person name="Orjuela J."/>
            <person name="Siena L.A."/>
            <person name="Pessino S.C."/>
            <person name="Combes M.C."/>
            <person name="Mariac C."/>
            <person name="Albertini E."/>
            <person name="Pupilli F."/>
            <person name="Ortiz J.P.A."/>
            <person name="Leblanc O."/>
        </authorList>
    </citation>
    <scope>NUCLEOTIDE SEQUENCE [LARGE SCALE GENOMIC DNA]</scope>
    <source>
        <strain evidence="1">R1</strain>
        <tissue evidence="1">Leaf</tissue>
    </source>
</reference>
<dbReference type="Proteomes" id="UP001341281">
    <property type="component" value="Chromosome 03"/>
</dbReference>
<proteinExistence type="predicted"/>
<evidence type="ECO:0000313" key="1">
    <source>
        <dbReference type="EMBL" id="WVZ67034.1"/>
    </source>
</evidence>
<keyword evidence="2" id="KW-1185">Reference proteome</keyword>
<dbReference type="AlphaFoldDB" id="A0AAQ3T4X7"/>